<dbReference type="RefSeq" id="WP_111351317.1">
    <property type="nucleotide sequence ID" value="NZ_QLII01000004.1"/>
</dbReference>
<organism evidence="6 7">
    <name type="scientific">Spirosoma telluris</name>
    <dbReference type="NCBI Taxonomy" id="2183553"/>
    <lineage>
        <taxon>Bacteria</taxon>
        <taxon>Pseudomonadati</taxon>
        <taxon>Bacteroidota</taxon>
        <taxon>Cytophagia</taxon>
        <taxon>Cytophagales</taxon>
        <taxon>Cytophagaceae</taxon>
        <taxon>Spirosoma</taxon>
    </lineage>
</organism>
<evidence type="ECO:0000313" key="7">
    <source>
        <dbReference type="Proteomes" id="UP000249016"/>
    </source>
</evidence>
<evidence type="ECO:0000256" key="2">
    <source>
        <dbReference type="ARBA" id="ARBA00022908"/>
    </source>
</evidence>
<dbReference type="PROSITE" id="PS51898">
    <property type="entry name" value="TYR_RECOMBINASE"/>
    <property type="match status" value="1"/>
</dbReference>
<evidence type="ECO:0000256" key="4">
    <source>
        <dbReference type="SAM" id="Phobius"/>
    </source>
</evidence>
<feature type="transmembrane region" description="Helical" evidence="4">
    <location>
        <begin position="455"/>
        <end position="472"/>
    </location>
</feature>
<gene>
    <name evidence="6" type="ORF">HMF3257_38740</name>
</gene>
<proteinExistence type="inferred from homology"/>
<dbReference type="InterPro" id="IPR013762">
    <property type="entry name" value="Integrase-like_cat_sf"/>
</dbReference>
<dbReference type="PANTHER" id="PTHR30629:SF2">
    <property type="entry name" value="PROPHAGE INTEGRASE INTS-RELATED"/>
    <property type="match status" value="1"/>
</dbReference>
<dbReference type="SUPFAM" id="SSF52540">
    <property type="entry name" value="P-loop containing nucleoside triphosphate hydrolases"/>
    <property type="match status" value="1"/>
</dbReference>
<dbReference type="OrthoDB" id="9801717at2"/>
<dbReference type="SUPFAM" id="SSF56349">
    <property type="entry name" value="DNA breaking-rejoining enzymes"/>
    <property type="match status" value="1"/>
</dbReference>
<sequence>METLQLEFHTLEEQAAILASIKNEEHRVQALLMMDGGGRVSEIRTVKWEACNFQKKVVTLQTSKQRGEDKKRTIPMSDRLYAAFDDLIKERQKENMPIKGYVFPSPKDPKKPIGRSAINMSLKRLGEKVPQAGKLKPHKLRHTAATNLAANGAKMVEIRDFLGHTDSRVTDIYTHANPEQLRSLINASAPKPTFWEKWKARLFPPKRNIINLLTPDTEFIFGRDRELKQIQGLVSRGISVLITGSIGVGKTHLLQSLNFEQRTLLIDDCSDFKSSLKAAILHICGDKETAASMLFATSDLKSVETKLSTTSLANLVQTLKDLTQQREYLLKIGNIDGITPRIVKVLEELKEHFTIIMTARSVKMEAASFAWNFTRVELKPLGRPDSLKMIYRLIGDLPVRDLDAVMTKLYETADGNPRKIRELCDRLRREPFINMDAATEVADAYLGRQVEEFDFSVILLVILVALCCYGIMAKRRVRRICSLLER</sequence>
<evidence type="ECO:0000313" key="6">
    <source>
        <dbReference type="EMBL" id="RAI72854.1"/>
    </source>
</evidence>
<dbReference type="PANTHER" id="PTHR30629">
    <property type="entry name" value="PROPHAGE INTEGRASE"/>
    <property type="match status" value="1"/>
</dbReference>
<keyword evidence="7" id="KW-1185">Reference proteome</keyword>
<dbReference type="InterPro" id="IPR011010">
    <property type="entry name" value="DNA_brk_join_enz"/>
</dbReference>
<dbReference type="Pfam" id="PF00589">
    <property type="entry name" value="Phage_integrase"/>
    <property type="match status" value="1"/>
</dbReference>
<dbReference type="GO" id="GO:0015074">
    <property type="term" value="P:DNA integration"/>
    <property type="evidence" value="ECO:0007669"/>
    <property type="project" value="UniProtKB-KW"/>
</dbReference>
<keyword evidence="4" id="KW-0812">Transmembrane</keyword>
<evidence type="ECO:0000259" key="5">
    <source>
        <dbReference type="PROSITE" id="PS51898"/>
    </source>
</evidence>
<dbReference type="GO" id="GO:0003677">
    <property type="term" value="F:DNA binding"/>
    <property type="evidence" value="ECO:0007669"/>
    <property type="project" value="InterPro"/>
</dbReference>
<keyword evidence="4" id="KW-1133">Transmembrane helix</keyword>
<comment type="caution">
    <text evidence="6">The sequence shown here is derived from an EMBL/GenBank/DDBJ whole genome shotgun (WGS) entry which is preliminary data.</text>
</comment>
<dbReference type="InterPro" id="IPR027417">
    <property type="entry name" value="P-loop_NTPase"/>
</dbReference>
<keyword evidence="2" id="KW-0229">DNA integration</keyword>
<accession>A0A327NFL5</accession>
<dbReference type="GO" id="GO:0006310">
    <property type="term" value="P:DNA recombination"/>
    <property type="evidence" value="ECO:0007669"/>
    <property type="project" value="UniProtKB-KW"/>
</dbReference>
<dbReference type="Proteomes" id="UP000249016">
    <property type="component" value="Unassembled WGS sequence"/>
</dbReference>
<protein>
    <recommendedName>
        <fullName evidence="5">Tyr recombinase domain-containing protein</fullName>
    </recommendedName>
</protein>
<evidence type="ECO:0000256" key="1">
    <source>
        <dbReference type="ARBA" id="ARBA00008857"/>
    </source>
</evidence>
<dbReference type="InterPro" id="IPR002104">
    <property type="entry name" value="Integrase_catalytic"/>
</dbReference>
<reference evidence="6 7" key="1">
    <citation type="submission" date="2018-06" db="EMBL/GenBank/DDBJ databases">
        <title>Spirosoma sp. HMF3257 Genome sequencing and assembly.</title>
        <authorList>
            <person name="Kang H."/>
            <person name="Cha I."/>
            <person name="Kim H."/>
            <person name="Kang J."/>
            <person name="Joh K."/>
        </authorList>
    </citation>
    <scope>NUCLEOTIDE SEQUENCE [LARGE SCALE GENOMIC DNA]</scope>
    <source>
        <strain evidence="6 7">HMF3257</strain>
    </source>
</reference>
<keyword evidence="3" id="KW-0233">DNA recombination</keyword>
<name>A0A327NFL5_9BACT</name>
<keyword evidence="4" id="KW-0472">Membrane</keyword>
<feature type="domain" description="Tyr recombinase" evidence="5">
    <location>
        <begin position="4"/>
        <end position="186"/>
    </location>
</feature>
<evidence type="ECO:0000256" key="3">
    <source>
        <dbReference type="ARBA" id="ARBA00023172"/>
    </source>
</evidence>
<dbReference type="Gene3D" id="3.40.50.300">
    <property type="entry name" value="P-loop containing nucleotide triphosphate hydrolases"/>
    <property type="match status" value="1"/>
</dbReference>
<comment type="similarity">
    <text evidence="1">Belongs to the 'phage' integrase family.</text>
</comment>
<dbReference type="CDD" id="cd00397">
    <property type="entry name" value="DNA_BRE_C"/>
    <property type="match status" value="1"/>
</dbReference>
<dbReference type="EMBL" id="QLII01000004">
    <property type="protein sequence ID" value="RAI72854.1"/>
    <property type="molecule type" value="Genomic_DNA"/>
</dbReference>
<dbReference type="Gene3D" id="1.10.443.10">
    <property type="entry name" value="Intergrase catalytic core"/>
    <property type="match status" value="1"/>
</dbReference>
<dbReference type="AlphaFoldDB" id="A0A327NFL5"/>
<dbReference type="InterPro" id="IPR050808">
    <property type="entry name" value="Phage_Integrase"/>
</dbReference>